<accession>A0A9C7V4N0</accession>
<reference evidence="1" key="1">
    <citation type="journal article" date="2018" name="Genome Biol.">
        <title>SKESA: strategic k-mer extension for scrupulous assemblies.</title>
        <authorList>
            <person name="Souvorov A."/>
            <person name="Agarwala R."/>
            <person name="Lipman D.J."/>
        </authorList>
    </citation>
    <scope>NUCLEOTIDE SEQUENCE</scope>
    <source>
        <strain evidence="1">CAV1698</strain>
    </source>
</reference>
<protein>
    <submittedName>
        <fullName evidence="1">Uncharacterized protein</fullName>
    </submittedName>
</protein>
<comment type="caution">
    <text evidence="1">The sequence shown here is derived from an EMBL/GenBank/DDBJ whole genome shotgun (WGS) entry which is preliminary data.</text>
</comment>
<name>A0A9C7V4N0_CITAM</name>
<gene>
    <name evidence="1" type="ORF">JD854_RS21790</name>
</gene>
<evidence type="ECO:0000313" key="1">
    <source>
        <dbReference type="EMBL" id="HCD1257676.1"/>
    </source>
</evidence>
<dbReference type="AlphaFoldDB" id="A0A9C7V4N0"/>
<proteinExistence type="predicted"/>
<organism evidence="1 2">
    <name type="scientific">Citrobacter amalonaticus</name>
    <dbReference type="NCBI Taxonomy" id="35703"/>
    <lineage>
        <taxon>Bacteria</taxon>
        <taxon>Pseudomonadati</taxon>
        <taxon>Pseudomonadota</taxon>
        <taxon>Gammaproteobacteria</taxon>
        <taxon>Enterobacterales</taxon>
        <taxon>Enterobacteriaceae</taxon>
        <taxon>Citrobacter</taxon>
    </lineage>
</organism>
<dbReference type="Proteomes" id="UP000862426">
    <property type="component" value="Unassembled WGS sequence"/>
</dbReference>
<sequence>MALREIGLLTIAKLGHDGHQLEPVELRELKRQLAEGTALFRRYREIDDWPCLPMKQTVAAACYVIGSSPQQTSPVLVDSALTTSLNSGF</sequence>
<reference evidence="1" key="2">
    <citation type="submission" date="2022-05" db="EMBL/GenBank/DDBJ databases">
        <authorList>
            <consortium name="NCBI Pathogen Detection Project"/>
        </authorList>
    </citation>
    <scope>NUCLEOTIDE SEQUENCE</scope>
    <source>
        <strain evidence="1">CAV1698</strain>
    </source>
</reference>
<dbReference type="EMBL" id="DACYAJ020000037">
    <property type="protein sequence ID" value="HCD1257676.1"/>
    <property type="molecule type" value="Genomic_DNA"/>
</dbReference>
<evidence type="ECO:0000313" key="2">
    <source>
        <dbReference type="Proteomes" id="UP000862426"/>
    </source>
</evidence>